<dbReference type="Proteomes" id="UP000623608">
    <property type="component" value="Unassembled WGS sequence"/>
</dbReference>
<dbReference type="RefSeq" id="WP_203810477.1">
    <property type="nucleotide sequence ID" value="NZ_BOMY01000035.1"/>
</dbReference>
<proteinExistence type="predicted"/>
<feature type="domain" description="Pyridoxamine 5'-phosphate oxidase N-terminal" evidence="1">
    <location>
        <begin position="140"/>
        <end position="255"/>
    </location>
</feature>
<dbReference type="SUPFAM" id="SSF50475">
    <property type="entry name" value="FMN-binding split barrel"/>
    <property type="match status" value="1"/>
</dbReference>
<dbReference type="EMBL" id="BOMY01000035">
    <property type="protein sequence ID" value="GIF22711.1"/>
    <property type="molecule type" value="Genomic_DNA"/>
</dbReference>
<dbReference type="Gene3D" id="2.30.110.10">
    <property type="entry name" value="Electron Transport, Fmn-binding Protein, Chain A"/>
    <property type="match status" value="1"/>
</dbReference>
<reference evidence="2" key="1">
    <citation type="submission" date="2021-01" db="EMBL/GenBank/DDBJ databases">
        <title>Whole genome shotgun sequence of Actinoplanes tereljensis NBRC 105297.</title>
        <authorList>
            <person name="Komaki H."/>
            <person name="Tamura T."/>
        </authorList>
    </citation>
    <scope>NUCLEOTIDE SEQUENCE</scope>
    <source>
        <strain evidence="2">NBRC 105297</strain>
    </source>
</reference>
<evidence type="ECO:0000259" key="1">
    <source>
        <dbReference type="Pfam" id="PF01243"/>
    </source>
</evidence>
<organism evidence="2 3">
    <name type="scientific">Paractinoplanes tereljensis</name>
    <dbReference type="NCBI Taxonomy" id="571912"/>
    <lineage>
        <taxon>Bacteria</taxon>
        <taxon>Bacillati</taxon>
        <taxon>Actinomycetota</taxon>
        <taxon>Actinomycetes</taxon>
        <taxon>Micromonosporales</taxon>
        <taxon>Micromonosporaceae</taxon>
        <taxon>Paractinoplanes</taxon>
    </lineage>
</organism>
<dbReference type="PANTHER" id="PTHR42815:SF2">
    <property type="entry name" value="FAD-BINDING, PUTATIVE (AFU_ORTHOLOGUE AFUA_6G07600)-RELATED"/>
    <property type="match status" value="1"/>
</dbReference>
<dbReference type="AlphaFoldDB" id="A0A919NPJ7"/>
<protein>
    <recommendedName>
        <fullName evidence="1">Pyridoxamine 5'-phosphate oxidase N-terminal domain-containing protein</fullName>
    </recommendedName>
</protein>
<dbReference type="PANTHER" id="PTHR42815">
    <property type="entry name" value="FAD-BINDING, PUTATIVE (AFU_ORTHOLOGUE AFUA_6G07600)-RELATED"/>
    <property type="match status" value="1"/>
</dbReference>
<evidence type="ECO:0000313" key="2">
    <source>
        <dbReference type="EMBL" id="GIF22711.1"/>
    </source>
</evidence>
<keyword evidence="3" id="KW-1185">Reference proteome</keyword>
<dbReference type="InterPro" id="IPR012349">
    <property type="entry name" value="Split_barrel_FMN-bd"/>
</dbReference>
<sequence length="337" mass="36146">MIEALVGRPAPMIMLKQVSALDEGCRAILALSPLAAFGYRDAAGTSRTTFIGGVPGFVRVHSPTRISFDLTEPATPYGPVSFFFLLPGVGELLRVNGTVTTRKGQQTTIKIQEAYVHCAQAILRSRLWKPPAPPASPTGIAEFLAASPFLALSSWDASGGSDTSPRGDRSTVARMVGDRTIVIPDRKGNRRADTLHNLLQDDRLSFAALLPGRDEVLHVRGRGAITTDPDLLETMALRGMPPHAALLIDVEQAEMIGNEAVTGARLWDPGTHLDRATAPDLLAIAGKHLALATSGPPAVLMRAMAAIPGLTRLLRPVMNRAYRSGLRKEGYDDVREP</sequence>
<gene>
    <name evidence="2" type="ORF">Ate02nite_54410</name>
</gene>
<name>A0A919NPJ7_9ACTN</name>
<accession>A0A919NPJ7</accession>
<evidence type="ECO:0000313" key="3">
    <source>
        <dbReference type="Proteomes" id="UP000623608"/>
    </source>
</evidence>
<dbReference type="Pfam" id="PF01243">
    <property type="entry name" value="PNPOx_N"/>
    <property type="match status" value="1"/>
</dbReference>
<dbReference type="InterPro" id="IPR011576">
    <property type="entry name" value="Pyridox_Oxase_N"/>
</dbReference>
<comment type="caution">
    <text evidence="2">The sequence shown here is derived from an EMBL/GenBank/DDBJ whole genome shotgun (WGS) entry which is preliminary data.</text>
</comment>